<keyword evidence="1" id="KW-0175">Coiled coil</keyword>
<organism evidence="3 4">
    <name type="scientific">Roseomonas genomospecies 6</name>
    <dbReference type="NCBI Taxonomy" id="214106"/>
    <lineage>
        <taxon>Bacteria</taxon>
        <taxon>Pseudomonadati</taxon>
        <taxon>Pseudomonadota</taxon>
        <taxon>Alphaproteobacteria</taxon>
        <taxon>Acetobacterales</taxon>
        <taxon>Roseomonadaceae</taxon>
        <taxon>Roseomonas</taxon>
    </lineage>
</organism>
<protein>
    <recommendedName>
        <fullName evidence="5">Lipoprotein</fullName>
    </recommendedName>
</protein>
<sequence>MFKVKTVRHLVLVSALLPVVAGCATTAEQCDPGKVNNVFAAASCSASGGFEAHLAATRLEVEALRVEAAASRTRASDAEREAKRLVGNRSALQQKMASERRDLDRLRLKLAGMRVEGEKDRARQAVLNEQLKAVEANLANMNNSGQSAQEIAALEADIAARKEVIAKLSGRAMQE</sequence>
<feature type="chain" id="PRO_5040883905" description="Lipoprotein" evidence="2">
    <location>
        <begin position="24"/>
        <end position="175"/>
    </location>
</feature>
<keyword evidence="2" id="KW-0732">Signal</keyword>
<gene>
    <name evidence="3" type="ORF">DS843_30675</name>
</gene>
<feature type="coiled-coil region" evidence="1">
    <location>
        <begin position="61"/>
        <end position="144"/>
    </location>
</feature>
<evidence type="ECO:0000256" key="2">
    <source>
        <dbReference type="SAM" id="SignalP"/>
    </source>
</evidence>
<evidence type="ECO:0000313" key="3">
    <source>
        <dbReference type="EMBL" id="KAA0675639.1"/>
    </source>
</evidence>
<evidence type="ECO:0008006" key="5">
    <source>
        <dbReference type="Google" id="ProtNLM"/>
    </source>
</evidence>
<dbReference type="Proteomes" id="UP000480854">
    <property type="component" value="Unassembled WGS sequence"/>
</dbReference>
<comment type="caution">
    <text evidence="3">The sequence shown here is derived from an EMBL/GenBank/DDBJ whole genome shotgun (WGS) entry which is preliminary data.</text>
</comment>
<proteinExistence type="predicted"/>
<name>A0A9W7NFQ1_9PROT</name>
<keyword evidence="4" id="KW-1185">Reference proteome</keyword>
<dbReference type="RefSeq" id="WP_149472603.1">
    <property type="nucleotide sequence ID" value="NZ_QOKW01000070.1"/>
</dbReference>
<evidence type="ECO:0000313" key="4">
    <source>
        <dbReference type="Proteomes" id="UP000480854"/>
    </source>
</evidence>
<dbReference type="OrthoDB" id="9884492at2"/>
<dbReference type="EMBL" id="QOKW01000070">
    <property type="protein sequence ID" value="KAA0675639.1"/>
    <property type="molecule type" value="Genomic_DNA"/>
</dbReference>
<dbReference type="AlphaFoldDB" id="A0A9W7NFQ1"/>
<feature type="signal peptide" evidence="2">
    <location>
        <begin position="1"/>
        <end position="23"/>
    </location>
</feature>
<reference evidence="3 4" key="1">
    <citation type="submission" date="2018-07" db="EMBL/GenBank/DDBJ databases">
        <title>Genome sequence of Azospirillum sp. ATCC 49961.</title>
        <authorList>
            <person name="Sant'Anna F.H."/>
            <person name="Baldani J.I."/>
            <person name="Zilli J.E."/>
            <person name="Reis V.M."/>
            <person name="Hartmann A."/>
            <person name="Cruz L."/>
            <person name="de Souza E.M."/>
            <person name="de Oliveira Pedrosa F."/>
            <person name="Passaglia L.M.P."/>
        </authorList>
    </citation>
    <scope>NUCLEOTIDE SEQUENCE [LARGE SCALE GENOMIC DNA]</scope>
    <source>
        <strain evidence="3 4">ATCC 49961</strain>
    </source>
</reference>
<dbReference type="PROSITE" id="PS51257">
    <property type="entry name" value="PROKAR_LIPOPROTEIN"/>
    <property type="match status" value="1"/>
</dbReference>
<evidence type="ECO:0000256" key="1">
    <source>
        <dbReference type="SAM" id="Coils"/>
    </source>
</evidence>
<accession>A0A9W7NFQ1</accession>